<name>A0AAV3PQ45_LITER</name>
<dbReference type="EMBL" id="BAABME010018301">
    <property type="protein sequence ID" value="GAA0153345.1"/>
    <property type="molecule type" value="Genomic_DNA"/>
</dbReference>
<accession>A0AAV3PQ45</accession>
<evidence type="ECO:0000313" key="1">
    <source>
        <dbReference type="EMBL" id="GAA0153345.1"/>
    </source>
</evidence>
<reference evidence="1 2" key="1">
    <citation type="submission" date="2024-01" db="EMBL/GenBank/DDBJ databases">
        <title>The complete chloroplast genome sequence of Lithospermum erythrorhizon: insights into the phylogenetic relationship among Boraginaceae species and the maternal lineages of purple gromwells.</title>
        <authorList>
            <person name="Okada T."/>
            <person name="Watanabe K."/>
        </authorList>
    </citation>
    <scope>NUCLEOTIDE SEQUENCE [LARGE SCALE GENOMIC DNA]</scope>
</reference>
<evidence type="ECO:0000313" key="2">
    <source>
        <dbReference type="Proteomes" id="UP001454036"/>
    </source>
</evidence>
<protein>
    <submittedName>
        <fullName evidence="1">Uncharacterized protein</fullName>
    </submittedName>
</protein>
<gene>
    <name evidence="1" type="ORF">LIER_37659</name>
</gene>
<dbReference type="AlphaFoldDB" id="A0AAV3PQ45"/>
<dbReference type="Proteomes" id="UP001454036">
    <property type="component" value="Unassembled WGS sequence"/>
</dbReference>
<sequence>MICEGIFETSGLAVDRENLGKAREEHLRYLAMEKDYWKQKRGIRWVKEGDKSTALYHSRVKQRRRRKAIAGTLIDGDWVTDKALVVDCVVRHF</sequence>
<organism evidence="1 2">
    <name type="scientific">Lithospermum erythrorhizon</name>
    <name type="common">Purple gromwell</name>
    <name type="synonym">Lithospermum officinale var. erythrorhizon</name>
    <dbReference type="NCBI Taxonomy" id="34254"/>
    <lineage>
        <taxon>Eukaryota</taxon>
        <taxon>Viridiplantae</taxon>
        <taxon>Streptophyta</taxon>
        <taxon>Embryophyta</taxon>
        <taxon>Tracheophyta</taxon>
        <taxon>Spermatophyta</taxon>
        <taxon>Magnoliopsida</taxon>
        <taxon>eudicotyledons</taxon>
        <taxon>Gunneridae</taxon>
        <taxon>Pentapetalae</taxon>
        <taxon>asterids</taxon>
        <taxon>lamiids</taxon>
        <taxon>Boraginales</taxon>
        <taxon>Boraginaceae</taxon>
        <taxon>Boraginoideae</taxon>
        <taxon>Lithospermeae</taxon>
        <taxon>Lithospermum</taxon>
    </lineage>
</organism>
<comment type="caution">
    <text evidence="1">The sequence shown here is derived from an EMBL/GenBank/DDBJ whole genome shotgun (WGS) entry which is preliminary data.</text>
</comment>
<proteinExistence type="predicted"/>
<keyword evidence="2" id="KW-1185">Reference proteome</keyword>